<dbReference type="InterPro" id="IPR002347">
    <property type="entry name" value="SDR_fam"/>
</dbReference>
<dbReference type="PRINTS" id="PR00081">
    <property type="entry name" value="GDHRDH"/>
</dbReference>
<comment type="similarity">
    <text evidence="1">Belongs to the short-chain dehydrogenases/reductases (SDR) family.</text>
</comment>
<protein>
    <submittedName>
        <fullName evidence="3">SDR family NAD(P)-dependent oxidoreductase</fullName>
    </submittedName>
</protein>
<gene>
    <name evidence="3" type="ORF">DW355_13045</name>
</gene>
<evidence type="ECO:0000313" key="3">
    <source>
        <dbReference type="EMBL" id="QBK05540.1"/>
    </source>
</evidence>
<dbReference type="RefSeq" id="WP_131280688.1">
    <property type="nucleotide sequence ID" value="NZ_CP031395.1"/>
</dbReference>
<dbReference type="OrthoDB" id="6823797at2"/>
<dbReference type="Proteomes" id="UP000292939">
    <property type="component" value="Chromosome"/>
</dbReference>
<name>A0A4P6UMT9_9BURK</name>
<evidence type="ECO:0000313" key="4">
    <source>
        <dbReference type="Proteomes" id="UP000292939"/>
    </source>
</evidence>
<dbReference type="InterPro" id="IPR036291">
    <property type="entry name" value="NAD(P)-bd_dom_sf"/>
</dbReference>
<reference evidence="3 4" key="1">
    <citation type="submission" date="2018-07" db="EMBL/GenBank/DDBJ databases">
        <title>Exploring interactions and the metabolic potential of the ultra-small soil bacteria Hylemonella gracilis.</title>
        <authorList>
            <person name="Tyc O."/>
            <person name="Kulkarni P."/>
            <person name="Gawehns F."/>
            <person name="Hundscheid M."/>
            <person name="Zweers H."/>
            <person name="Garbeva P."/>
        </authorList>
    </citation>
    <scope>NUCLEOTIDE SEQUENCE [LARGE SCALE GENOMIC DNA]</scope>
    <source>
        <strain evidence="3 4">NS1</strain>
    </source>
</reference>
<dbReference type="PANTHER" id="PTHR43639:SF1">
    <property type="entry name" value="SHORT-CHAIN DEHYDROGENASE_REDUCTASE FAMILY PROTEIN"/>
    <property type="match status" value="1"/>
</dbReference>
<accession>A0A4P6UMT9</accession>
<dbReference type="FunFam" id="3.40.50.720:FF:000084">
    <property type="entry name" value="Short-chain dehydrogenase reductase"/>
    <property type="match status" value="1"/>
</dbReference>
<dbReference type="Gene3D" id="3.40.50.720">
    <property type="entry name" value="NAD(P)-binding Rossmann-like Domain"/>
    <property type="match status" value="1"/>
</dbReference>
<sequence>MQLPGSEQTLKPLAGQVAFVPGGYGDIGSAVAWGLAAAGARVAIAGRDPAKAEALAAALRARGHEALGLTLDAHHVADIRRSVDAVVRHFGHLDLLVNCVGIQREERLHEVSEEAFDEVIQVNLKAAMFLAQVAAVHQTAAAQAGRAPGRQVHLLSVRAQLGLRDRGYSAYCASKGAMVMLIKQHAVELCAQGITVNGVAPTVVRGEMARHWLENPTVRAQVLQRIPLGRVAEPQDVVAPVLFLCSPGAAFVTGQVIYVDGGLTATQ</sequence>
<dbReference type="KEGG" id="hgr:DW355_13045"/>
<dbReference type="AlphaFoldDB" id="A0A4P6UMT9"/>
<proteinExistence type="inferred from homology"/>
<keyword evidence="2" id="KW-0560">Oxidoreductase</keyword>
<dbReference type="SUPFAM" id="SSF51735">
    <property type="entry name" value="NAD(P)-binding Rossmann-fold domains"/>
    <property type="match status" value="1"/>
</dbReference>
<evidence type="ECO:0000256" key="2">
    <source>
        <dbReference type="ARBA" id="ARBA00023002"/>
    </source>
</evidence>
<evidence type="ECO:0000256" key="1">
    <source>
        <dbReference type="ARBA" id="ARBA00006484"/>
    </source>
</evidence>
<organism evidence="3 4">
    <name type="scientific">Hylemonella gracilis</name>
    <dbReference type="NCBI Taxonomy" id="80880"/>
    <lineage>
        <taxon>Bacteria</taxon>
        <taxon>Pseudomonadati</taxon>
        <taxon>Pseudomonadota</taxon>
        <taxon>Betaproteobacteria</taxon>
        <taxon>Burkholderiales</taxon>
        <taxon>Comamonadaceae</taxon>
        <taxon>Hylemonella</taxon>
    </lineage>
</organism>
<dbReference type="PANTHER" id="PTHR43639">
    <property type="entry name" value="OXIDOREDUCTASE, SHORT-CHAIN DEHYDROGENASE/REDUCTASE FAMILY (AFU_ORTHOLOGUE AFUA_5G02870)"/>
    <property type="match status" value="1"/>
</dbReference>
<dbReference type="GO" id="GO:0016491">
    <property type="term" value="F:oxidoreductase activity"/>
    <property type="evidence" value="ECO:0007669"/>
    <property type="project" value="UniProtKB-KW"/>
</dbReference>
<dbReference type="Pfam" id="PF13561">
    <property type="entry name" value="adh_short_C2"/>
    <property type="match status" value="1"/>
</dbReference>
<dbReference type="EMBL" id="CP031395">
    <property type="protein sequence ID" value="QBK05540.1"/>
    <property type="molecule type" value="Genomic_DNA"/>
</dbReference>